<dbReference type="Proteomes" id="UP001281614">
    <property type="component" value="Unassembled WGS sequence"/>
</dbReference>
<dbReference type="EMBL" id="VYYT01000223">
    <property type="protein sequence ID" value="KAK2754973.1"/>
    <property type="molecule type" value="Genomic_DNA"/>
</dbReference>
<reference evidence="2" key="1">
    <citation type="submission" date="2023-02" db="EMBL/GenBank/DDBJ databases">
        <title>Colletotrichum kahawae CIFC_Que2 genome sequencing and assembly.</title>
        <authorList>
            <person name="Baroncelli R."/>
        </authorList>
    </citation>
    <scope>NUCLEOTIDE SEQUENCE</scope>
    <source>
        <strain evidence="2">CIFC_Que2</strain>
    </source>
</reference>
<evidence type="ECO:0000313" key="2">
    <source>
        <dbReference type="EMBL" id="KAK2754973.1"/>
    </source>
</evidence>
<sequence>MHRSGPEATPENALKAFSDVGDESGASGIVLDGVVSYSTRALLVDIRDPQGPWQVDPSPELSNVSSAPLRPSVNVCDGLYLSGSSVFSSGPRFPQPNGRLPAVVSHHKEGPSAASCTVQQKRRTREREDARLDCDDAKDPRAGRSCPDRPCCPAIPQSQEAWLNFVKINVTASLFRGPDGPAHMCCPVGDRAAVRTKPMPQVVSGAHTDSLLRGVANGDA</sequence>
<protein>
    <submittedName>
        <fullName evidence="2">Uncharacterized protein</fullName>
    </submittedName>
</protein>
<proteinExistence type="predicted"/>
<accession>A0AAD9YDQ0</accession>
<feature type="region of interest" description="Disordered" evidence="1">
    <location>
        <begin position="105"/>
        <end position="140"/>
    </location>
</feature>
<keyword evidence="3" id="KW-1185">Reference proteome</keyword>
<feature type="compositionally biased region" description="Basic and acidic residues" evidence="1">
    <location>
        <begin position="125"/>
        <end position="140"/>
    </location>
</feature>
<evidence type="ECO:0000256" key="1">
    <source>
        <dbReference type="SAM" id="MobiDB-lite"/>
    </source>
</evidence>
<organism evidence="2 3">
    <name type="scientific">Colletotrichum kahawae</name>
    <name type="common">Coffee berry disease fungus</name>
    <dbReference type="NCBI Taxonomy" id="34407"/>
    <lineage>
        <taxon>Eukaryota</taxon>
        <taxon>Fungi</taxon>
        <taxon>Dikarya</taxon>
        <taxon>Ascomycota</taxon>
        <taxon>Pezizomycotina</taxon>
        <taxon>Sordariomycetes</taxon>
        <taxon>Hypocreomycetidae</taxon>
        <taxon>Glomerellales</taxon>
        <taxon>Glomerellaceae</taxon>
        <taxon>Colletotrichum</taxon>
        <taxon>Colletotrichum gloeosporioides species complex</taxon>
    </lineage>
</organism>
<gene>
    <name evidence="2" type="ORF">CKAH01_05987</name>
</gene>
<dbReference type="AlphaFoldDB" id="A0AAD9YDQ0"/>
<name>A0AAD9YDQ0_COLKA</name>
<comment type="caution">
    <text evidence="2">The sequence shown here is derived from an EMBL/GenBank/DDBJ whole genome shotgun (WGS) entry which is preliminary data.</text>
</comment>
<evidence type="ECO:0000313" key="3">
    <source>
        <dbReference type="Proteomes" id="UP001281614"/>
    </source>
</evidence>